<organism evidence="1 2">
    <name type="scientific">Saccharibacillus sacchari</name>
    <dbReference type="NCBI Taxonomy" id="456493"/>
    <lineage>
        <taxon>Bacteria</taxon>
        <taxon>Bacillati</taxon>
        <taxon>Bacillota</taxon>
        <taxon>Bacilli</taxon>
        <taxon>Bacillales</taxon>
        <taxon>Paenibacillaceae</taxon>
        <taxon>Saccharibacillus</taxon>
    </lineage>
</organism>
<name>A0ACC6PH55_9BACL</name>
<dbReference type="EMBL" id="JBBKAR010000046">
    <property type="protein sequence ID" value="MEJ8305814.1"/>
    <property type="molecule type" value="Genomic_DNA"/>
</dbReference>
<dbReference type="Proteomes" id="UP001380953">
    <property type="component" value="Unassembled WGS sequence"/>
</dbReference>
<sequence>MQDYNQNPYNPNPQGDPNSRDVEENKTIAALSYILFFLPLLAARNSRFAMYHANQGLLLLLAIIAGNIVLSLIPFIGWIVMPFFNIAVIVYIIIGIMNAVNGKVQPLPFMPKIDILK</sequence>
<evidence type="ECO:0000313" key="2">
    <source>
        <dbReference type="Proteomes" id="UP001380953"/>
    </source>
</evidence>
<reference evidence="1" key="1">
    <citation type="submission" date="2024-03" db="EMBL/GenBank/DDBJ databases">
        <title>Whole genome sequecning of epiphytes from Marcgravia umbellata leaves.</title>
        <authorList>
            <person name="Kumar G."/>
            <person name="Savka M.A."/>
        </authorList>
    </citation>
    <scope>NUCLEOTIDE SEQUENCE</scope>
    <source>
        <strain evidence="1">RIT_BL5</strain>
    </source>
</reference>
<keyword evidence="2" id="KW-1185">Reference proteome</keyword>
<evidence type="ECO:0000313" key="1">
    <source>
        <dbReference type="EMBL" id="MEJ8305814.1"/>
    </source>
</evidence>
<gene>
    <name evidence="1" type="ORF">WKI47_18035</name>
</gene>
<proteinExistence type="predicted"/>
<protein>
    <submittedName>
        <fullName evidence="1">Uncharacterized protein</fullName>
    </submittedName>
</protein>
<comment type="caution">
    <text evidence="1">The sequence shown here is derived from an EMBL/GenBank/DDBJ whole genome shotgun (WGS) entry which is preliminary data.</text>
</comment>
<accession>A0ACC6PH55</accession>